<accession>A0A7W8EKH5</accession>
<dbReference type="EMBL" id="JACHIN010000014">
    <property type="protein sequence ID" value="MBB5082616.1"/>
    <property type="molecule type" value="Genomic_DNA"/>
</dbReference>
<sequence length="88" mass="9829">MDRPARQLKRLTILVFTLADRLAEEASVDTGHLPTPRPLARPAWPMRFVDGTPIGIDRVVDQEPYYSGKHKCHGENVPIVADSVGRLI</sequence>
<protein>
    <submittedName>
        <fullName evidence="1">Uncharacterized protein</fullName>
    </submittedName>
</protein>
<organism evidence="1 2">
    <name type="scientific">Nonomuraea endophytica</name>
    <dbReference type="NCBI Taxonomy" id="714136"/>
    <lineage>
        <taxon>Bacteria</taxon>
        <taxon>Bacillati</taxon>
        <taxon>Actinomycetota</taxon>
        <taxon>Actinomycetes</taxon>
        <taxon>Streptosporangiales</taxon>
        <taxon>Streptosporangiaceae</taxon>
        <taxon>Nonomuraea</taxon>
    </lineage>
</organism>
<keyword evidence="2" id="KW-1185">Reference proteome</keyword>
<gene>
    <name evidence="1" type="ORF">HNR40_008112</name>
</gene>
<comment type="caution">
    <text evidence="1">The sequence shown here is derived from an EMBL/GenBank/DDBJ whole genome shotgun (WGS) entry which is preliminary data.</text>
</comment>
<dbReference type="AlphaFoldDB" id="A0A7W8EKH5"/>
<evidence type="ECO:0000313" key="1">
    <source>
        <dbReference type="EMBL" id="MBB5082616.1"/>
    </source>
</evidence>
<evidence type="ECO:0000313" key="2">
    <source>
        <dbReference type="Proteomes" id="UP000568380"/>
    </source>
</evidence>
<dbReference type="Proteomes" id="UP000568380">
    <property type="component" value="Unassembled WGS sequence"/>
</dbReference>
<reference evidence="1 2" key="1">
    <citation type="submission" date="2020-08" db="EMBL/GenBank/DDBJ databases">
        <title>Genomic Encyclopedia of Type Strains, Phase IV (KMG-IV): sequencing the most valuable type-strain genomes for metagenomic binning, comparative biology and taxonomic classification.</title>
        <authorList>
            <person name="Goeker M."/>
        </authorList>
    </citation>
    <scope>NUCLEOTIDE SEQUENCE [LARGE SCALE GENOMIC DNA]</scope>
    <source>
        <strain evidence="1 2">DSM 45385</strain>
    </source>
</reference>
<proteinExistence type="predicted"/>
<name>A0A7W8EKH5_9ACTN</name>